<dbReference type="InterPro" id="IPR009057">
    <property type="entry name" value="Homeodomain-like_sf"/>
</dbReference>
<dbReference type="InterPro" id="IPR001647">
    <property type="entry name" value="HTH_TetR"/>
</dbReference>
<dbReference type="AlphaFoldDB" id="A0A9D1Z3M9"/>
<evidence type="ECO:0000313" key="5">
    <source>
        <dbReference type="Proteomes" id="UP000886824"/>
    </source>
</evidence>
<proteinExistence type="predicted"/>
<accession>A0A9D1Z3M9</accession>
<evidence type="ECO:0000313" key="4">
    <source>
        <dbReference type="EMBL" id="HIY72625.1"/>
    </source>
</evidence>
<keyword evidence="1 2" id="KW-0238">DNA-binding</keyword>
<comment type="caution">
    <text evidence="4">The sequence shown here is derived from an EMBL/GenBank/DDBJ whole genome shotgun (WGS) entry which is preliminary data.</text>
</comment>
<name>A0A9D1Z3M9_9FIRM</name>
<dbReference type="PROSITE" id="PS01081">
    <property type="entry name" value="HTH_TETR_1"/>
    <property type="match status" value="1"/>
</dbReference>
<feature type="DNA-binding region" description="H-T-H motif" evidence="2">
    <location>
        <begin position="35"/>
        <end position="54"/>
    </location>
</feature>
<protein>
    <submittedName>
        <fullName evidence="4">TetR/AcrR family transcriptional regulator</fullName>
    </submittedName>
</protein>
<evidence type="ECO:0000256" key="1">
    <source>
        <dbReference type="ARBA" id="ARBA00023125"/>
    </source>
</evidence>
<feature type="domain" description="HTH tetR-type" evidence="3">
    <location>
        <begin position="12"/>
        <end position="72"/>
    </location>
</feature>
<evidence type="ECO:0000256" key="2">
    <source>
        <dbReference type="PROSITE-ProRule" id="PRU00335"/>
    </source>
</evidence>
<reference evidence="4" key="2">
    <citation type="submission" date="2021-04" db="EMBL/GenBank/DDBJ databases">
        <authorList>
            <person name="Gilroy R."/>
        </authorList>
    </citation>
    <scope>NUCLEOTIDE SEQUENCE</scope>
    <source>
        <strain evidence="4">CHK33-7979</strain>
    </source>
</reference>
<dbReference type="Gene3D" id="1.10.357.10">
    <property type="entry name" value="Tetracycline Repressor, domain 2"/>
    <property type="match status" value="1"/>
</dbReference>
<dbReference type="EMBL" id="DXCX01000017">
    <property type="protein sequence ID" value="HIY72625.1"/>
    <property type="molecule type" value="Genomic_DNA"/>
</dbReference>
<dbReference type="SUPFAM" id="SSF46689">
    <property type="entry name" value="Homeodomain-like"/>
    <property type="match status" value="1"/>
</dbReference>
<dbReference type="GO" id="GO:0003677">
    <property type="term" value="F:DNA binding"/>
    <property type="evidence" value="ECO:0007669"/>
    <property type="project" value="UniProtKB-UniRule"/>
</dbReference>
<evidence type="ECO:0000259" key="3">
    <source>
        <dbReference type="PROSITE" id="PS50977"/>
    </source>
</evidence>
<sequence length="205" mass="23624">MARKAYSEEDRVQVRNALMTTMIQCIADRGLIHSSIDVLCRKVGISKTFFYSFFSSKEELVLYALRYQQPKLLDYARSLMEDPGLSWRAGVETFLKNCCYGAKSGVAVLSIEEEEQVRHCLSEENFQAFRRDQIIFYGKLLSIFGLPVDSIDPRLFGNLALSMMMVHKAIPDTMPFLFPEVAEDMVDFQVRALVDEMERVKEHVR</sequence>
<dbReference type="Proteomes" id="UP000886824">
    <property type="component" value="Unassembled WGS sequence"/>
</dbReference>
<gene>
    <name evidence="4" type="ORF">H9826_01440</name>
</gene>
<organism evidence="4 5">
    <name type="scientific">Candidatus Intestinimonas merdavium</name>
    <dbReference type="NCBI Taxonomy" id="2838622"/>
    <lineage>
        <taxon>Bacteria</taxon>
        <taxon>Bacillati</taxon>
        <taxon>Bacillota</taxon>
        <taxon>Clostridia</taxon>
        <taxon>Eubacteriales</taxon>
        <taxon>Intestinimonas</taxon>
    </lineage>
</organism>
<dbReference type="PROSITE" id="PS50977">
    <property type="entry name" value="HTH_TETR_2"/>
    <property type="match status" value="1"/>
</dbReference>
<dbReference type="InterPro" id="IPR023772">
    <property type="entry name" value="DNA-bd_HTH_TetR-type_CS"/>
</dbReference>
<reference evidence="4" key="1">
    <citation type="journal article" date="2021" name="PeerJ">
        <title>Extensive microbial diversity within the chicken gut microbiome revealed by metagenomics and culture.</title>
        <authorList>
            <person name="Gilroy R."/>
            <person name="Ravi A."/>
            <person name="Getino M."/>
            <person name="Pursley I."/>
            <person name="Horton D.L."/>
            <person name="Alikhan N.F."/>
            <person name="Baker D."/>
            <person name="Gharbi K."/>
            <person name="Hall N."/>
            <person name="Watson M."/>
            <person name="Adriaenssens E.M."/>
            <person name="Foster-Nyarko E."/>
            <person name="Jarju S."/>
            <person name="Secka A."/>
            <person name="Antonio M."/>
            <person name="Oren A."/>
            <person name="Chaudhuri R.R."/>
            <person name="La Ragione R."/>
            <person name="Hildebrand F."/>
            <person name="Pallen M.J."/>
        </authorList>
    </citation>
    <scope>NUCLEOTIDE SEQUENCE</scope>
    <source>
        <strain evidence="4">CHK33-7979</strain>
    </source>
</reference>